<comment type="caution">
    <text evidence="4">The sequence shown here is derived from an EMBL/GenBank/DDBJ whole genome shotgun (WGS) entry which is preliminary data.</text>
</comment>
<dbReference type="CDD" id="cd01100">
    <property type="entry name" value="APPLE_Factor_XI_like"/>
    <property type="match status" value="2"/>
</dbReference>
<dbReference type="PANTHER" id="PTHR33946:SF4">
    <property type="entry name" value="COAGULATION FACTOR XI"/>
    <property type="match status" value="1"/>
</dbReference>
<evidence type="ECO:0000256" key="2">
    <source>
        <dbReference type="ARBA" id="ARBA00023157"/>
    </source>
</evidence>
<protein>
    <submittedName>
        <fullName evidence="4">PAN domain-containing protein</fullName>
        <ecNumber evidence="4">3.4.21.27</ecNumber>
    </submittedName>
</protein>
<sequence>MGRIGRIAACLALAEVGRSCLGAGPGHKSVESFTVAEAAAPVPVDAKLAWCYELNVDFRSHDVEKVEDAGIATPNLCQAMCAVSPSCYYWTWVPQTGSCYLKDQLAPQNRVQDDTAKGMVSGPKACGPSPTICLEYGVDYVGYDIEKVETGGVQYAQECQRLCYEKEGCYFFSWVSETRNCYLKGPAALTGRKLDSTTVGIVSGPKTCGSIIQPLPPSSGSCYESGVDYTGFDVEKLETTSKISPQHCQMACFQHAQCFYWTWTPTSEGNFCYLKSNLAPIGKRRTPETQSFVSGPKRCPSSGSTQTCFENDFDYYGNDIEKIEDGSIQSDIACQQACAHLKGCAFFTFSRQQKWCYLKSYKALAGRRASSVTGDLVSGPAHCSYFQNPDTSLNCYEQDVDLVGSTLKVVSIGRVTSPVMCQQLCGLWGMCMYFTWSSLDKSCALKTGTALHGWKKDETTKGLVSGPKKCGESQVPCQEAGVSYPGYNIMRITSGHVRSPAMCQKLCQTTPGCRYWTWQPTDNACELKGRAALTGRQQNDETRQMISGPKFCSAVTAGCYEVDVDYWGNDIQKLEDELVASPSICQGYCQRRTDCRFWTWVSATQSCYLKNVNGVYGRRRDSTTGGMVSGPAFCPQQPQCFEDSVDYTGYDLEKVETGKITTPAMCQTLCQQRDLCRYWSWVSHTKNCYLKGQFALMGRRDDSSTSGIVSGPQYCTTTPTECHEYGYDYSGHDVTKIVSGSVKSPNTCETLCEHEPDCFFWTWDRKENNCYLKDQYAPHGRIQDSRTVSLISGGLGSSNTFKGRFSDACVEDEVAYAGYDLPTSATVVGTSLGNVRGKQNGSFVCQTMCRATQSCFYWSYDQAANRCFLKNQYALQGRVRNESTKNFVSGSRDCVPKPSQCHELDVDYRGYDLKKIETQQIQSYHVCQEICRVTDGCHYWTWSSQTFNCYLKTDHAFSTRVEDQFSVGLVSGPKRCAPAGASCWEYGVDFYGYDIQKIEDGSVISAALCQGLCKQKPLCDYWTWNSETNSCYLKNSSAPLGRLQDLSTAGMISGPRECPATQPDCRELNIDYYGNDVHKYEDGDVTTANECQWLCQNKADCFFWTYLTEQRFCYLKNYAAAGTRVPHNDAISGPKNCLTTTTGDIGNSSTGTCFEHDIQYVAPALPHSARVTGPEGCQALCQAEPLCTVFEFYVHSERCIMKDLSQLSPLDPVYKRTVPGIISGPRECPTTVTTAPPDSSGCFQVGIEYIGHDLTQENSVLPTATSAATCQAFCAAAANCKYWTYVAATSQCTLKDEHANANSMSNAYAVSGPKTCASAA</sequence>
<feature type="domain" description="Apple" evidence="3">
    <location>
        <begin position="126"/>
        <end position="208"/>
    </location>
</feature>
<dbReference type="InterPro" id="IPR003609">
    <property type="entry name" value="Pan_app"/>
</dbReference>
<evidence type="ECO:0000313" key="5">
    <source>
        <dbReference type="Proteomes" id="UP000028838"/>
    </source>
</evidence>
<dbReference type="Gene3D" id="3.50.4.10">
    <property type="entry name" value="Hepatocyte Growth Factor"/>
    <property type="match status" value="15"/>
</dbReference>
<dbReference type="SUPFAM" id="SSF57414">
    <property type="entry name" value="Hairpin loop containing domain-like"/>
    <property type="match status" value="15"/>
</dbReference>
<evidence type="ECO:0000259" key="3">
    <source>
        <dbReference type="PROSITE" id="PS50948"/>
    </source>
</evidence>
<feature type="domain" description="Apple" evidence="3">
    <location>
        <begin position="477"/>
        <end position="552"/>
    </location>
</feature>
<dbReference type="VEuPathDB" id="ToxoDB:TGFOU_235390"/>
<dbReference type="Pfam" id="PF14295">
    <property type="entry name" value="PAN_4"/>
    <property type="match status" value="10"/>
</dbReference>
<name>A0A086JSN5_TOXGO</name>
<keyword evidence="2" id="KW-1015">Disulfide bond</keyword>
<feature type="domain" description="Apple" evidence="3">
    <location>
        <begin position="1242"/>
        <end position="1316"/>
    </location>
</feature>
<dbReference type="PROSITE" id="PS50948">
    <property type="entry name" value="PAN"/>
    <property type="match status" value="3"/>
</dbReference>
<dbReference type="GO" id="GO:0006508">
    <property type="term" value="P:proteolysis"/>
    <property type="evidence" value="ECO:0007669"/>
    <property type="project" value="InterPro"/>
</dbReference>
<evidence type="ECO:0000313" key="4">
    <source>
        <dbReference type="EMBL" id="KFG35153.1"/>
    </source>
</evidence>
<dbReference type="PANTHER" id="PTHR33946">
    <property type="match status" value="1"/>
</dbReference>
<gene>
    <name evidence="4" type="ORF">TGFOU_235390</name>
</gene>
<dbReference type="SMART" id="SM00223">
    <property type="entry name" value="APPLE"/>
    <property type="match status" value="15"/>
</dbReference>
<dbReference type="OrthoDB" id="328076at2759"/>
<dbReference type="InterPro" id="IPR000177">
    <property type="entry name" value="Apple"/>
</dbReference>
<keyword evidence="1" id="KW-0677">Repeat</keyword>
<organism evidence="4 5">
    <name type="scientific">Toxoplasma gondii FOU</name>
    <dbReference type="NCBI Taxonomy" id="943167"/>
    <lineage>
        <taxon>Eukaryota</taxon>
        <taxon>Sar</taxon>
        <taxon>Alveolata</taxon>
        <taxon>Apicomplexa</taxon>
        <taxon>Conoidasida</taxon>
        <taxon>Coccidia</taxon>
        <taxon>Eucoccidiorida</taxon>
        <taxon>Eimeriorina</taxon>
        <taxon>Sarcocystidae</taxon>
        <taxon>Toxoplasma</taxon>
    </lineage>
</organism>
<accession>A0A086JSN5</accession>
<reference evidence="4 5" key="1">
    <citation type="submission" date="2014-07" db="EMBL/GenBank/DDBJ databases">
        <authorList>
            <person name="Sibley D."/>
            <person name="Venepally P."/>
            <person name="Karamycheva S."/>
            <person name="Hadjithomas M."/>
            <person name="Khan A."/>
            <person name="Brunk B."/>
            <person name="Roos D."/>
            <person name="Caler E."/>
            <person name="Lorenzi H."/>
        </authorList>
    </citation>
    <scope>NUCLEOTIDE SEQUENCE [LARGE SCALE GENOMIC DNA]</scope>
    <source>
        <strain evidence="4 5">FOU</strain>
    </source>
</reference>
<proteinExistence type="predicted"/>
<dbReference type="GO" id="GO:0004252">
    <property type="term" value="F:serine-type endopeptidase activity"/>
    <property type="evidence" value="ECO:0007669"/>
    <property type="project" value="UniProtKB-EC"/>
</dbReference>
<dbReference type="EMBL" id="AEYH02002757">
    <property type="protein sequence ID" value="KFG35153.1"/>
    <property type="molecule type" value="Genomic_DNA"/>
</dbReference>
<keyword evidence="4" id="KW-0378">Hydrolase</keyword>
<evidence type="ECO:0000256" key="1">
    <source>
        <dbReference type="ARBA" id="ARBA00022737"/>
    </source>
</evidence>
<dbReference type="EC" id="3.4.21.27" evidence="4"/>
<dbReference type="GO" id="GO:0005576">
    <property type="term" value="C:extracellular region"/>
    <property type="evidence" value="ECO:0007669"/>
    <property type="project" value="InterPro"/>
</dbReference>
<dbReference type="Pfam" id="PF00024">
    <property type="entry name" value="PAN_1"/>
    <property type="match status" value="5"/>
</dbReference>
<dbReference type="Proteomes" id="UP000028838">
    <property type="component" value="Unassembled WGS sequence"/>
</dbReference>